<dbReference type="InterPro" id="IPR006910">
    <property type="entry name" value="Rad21_Rec8_N"/>
</dbReference>
<keyword evidence="12" id="KW-1185">Reference proteome</keyword>
<feature type="domain" description="Rad21/Rec8-like protein N-terminal" evidence="10">
    <location>
        <begin position="1"/>
        <end position="94"/>
    </location>
</feature>
<dbReference type="Gene3D" id="1.10.10.580">
    <property type="entry name" value="Structural maintenance of chromosome 1. Chain E"/>
    <property type="match status" value="1"/>
</dbReference>
<evidence type="ECO:0000256" key="6">
    <source>
        <dbReference type="ARBA" id="ARBA00023242"/>
    </source>
</evidence>
<dbReference type="CDD" id="cd21793">
    <property type="entry name" value="Rad21_Rec8_M_AtSYN1-like"/>
    <property type="match status" value="1"/>
</dbReference>
<feature type="domain" description="Rad21/Rec8-like protein C-terminal eukaryotic" evidence="9">
    <location>
        <begin position="684"/>
        <end position="731"/>
    </location>
</feature>
<reference evidence="11 12" key="1">
    <citation type="journal article" date="2023" name="G3 (Bethesda)">
        <title>A haplotype-resolved chromosome-scale genome for Quercus rubra L. provides insights into the genetics of adaptive traits for red oak species.</title>
        <authorList>
            <person name="Kapoor B."/>
            <person name="Jenkins J."/>
            <person name="Schmutz J."/>
            <person name="Zhebentyayeva T."/>
            <person name="Kuelheim C."/>
            <person name="Coggeshall M."/>
            <person name="Heim C."/>
            <person name="Lasky J.R."/>
            <person name="Leites L."/>
            <person name="Islam-Faridi N."/>
            <person name="Romero-Severson J."/>
            <person name="DeLeo V.L."/>
            <person name="Lucas S.M."/>
            <person name="Lazic D."/>
            <person name="Gailing O."/>
            <person name="Carlson J."/>
            <person name="Staton M."/>
        </authorList>
    </citation>
    <scope>NUCLEOTIDE SEQUENCE [LARGE SCALE GENOMIC DNA]</scope>
    <source>
        <strain evidence="11">Pseudo-F2</strain>
    </source>
</reference>
<dbReference type="GO" id="GO:0005634">
    <property type="term" value="C:nucleus"/>
    <property type="evidence" value="ECO:0007669"/>
    <property type="project" value="UniProtKB-SubCell"/>
</dbReference>
<evidence type="ECO:0000256" key="3">
    <source>
        <dbReference type="ARBA" id="ARBA00022618"/>
    </source>
</evidence>
<evidence type="ECO:0000256" key="8">
    <source>
        <dbReference type="SAM" id="MobiDB-lite"/>
    </source>
</evidence>
<dbReference type="SUPFAM" id="SSF46785">
    <property type="entry name" value="Winged helix' DNA-binding domain"/>
    <property type="match status" value="1"/>
</dbReference>
<keyword evidence="4" id="KW-0498">Mitosis</keyword>
<comment type="subunit">
    <text evidence="7">Component of the cohesin complex.</text>
</comment>
<dbReference type="PANTHER" id="PTHR12585">
    <property type="entry name" value="SCC1 / RAD21 FAMILY MEMBER"/>
    <property type="match status" value="1"/>
</dbReference>
<evidence type="ECO:0000313" key="12">
    <source>
        <dbReference type="Proteomes" id="UP001324115"/>
    </source>
</evidence>
<keyword evidence="4" id="KW-0131">Cell cycle</keyword>
<dbReference type="InterPro" id="IPR006909">
    <property type="entry name" value="Rad21/Rec8_C_eu"/>
</dbReference>
<evidence type="ECO:0000256" key="1">
    <source>
        <dbReference type="ARBA" id="ARBA00004123"/>
    </source>
</evidence>
<dbReference type="GO" id="GO:1990414">
    <property type="term" value="P:replication-born double-strand break repair via sister chromatid exchange"/>
    <property type="evidence" value="ECO:0007669"/>
    <property type="project" value="TreeGrafter"/>
</dbReference>
<gene>
    <name evidence="11" type="ORF">RGQ29_012054</name>
</gene>
<evidence type="ECO:0000259" key="9">
    <source>
        <dbReference type="Pfam" id="PF04824"/>
    </source>
</evidence>
<dbReference type="Proteomes" id="UP001324115">
    <property type="component" value="Unassembled WGS sequence"/>
</dbReference>
<dbReference type="GO" id="GO:0007062">
    <property type="term" value="P:sister chromatid cohesion"/>
    <property type="evidence" value="ECO:0007669"/>
    <property type="project" value="InterPro"/>
</dbReference>
<sequence>MFYSQCLLSSKGPLGAIWVAAYFFKKLKKTQIAETNISSSVDKILQDELDVVTYRVLAYLLLGVVRIYSKKVEYLFDDCHKVLIKINDFVVSTKANEHVENFCAPYFSITLPERFELDAFDLEIIEDVSGGNVVPYEQITLKDGSRKNEKMGQYSLDKYHYEDFSLFQTTCSTDYTLADNVLSSVLMDIDMEVSTSCGLANLKVNTEKLQDERFSPAECVDLETFLETEVPEKAPLEDEIPGEACTEKVQDRTFSHEGCVNLEMFCATDEEPADHINLSSEDHQIDGEQIKVTELAQSENKTHPVIRETHDLSNLETSMEKLRVEKFAHEECMDLDMFCGVKEEPPELVRKFNEEHHNDAEPKKLPSLTSFENKKCQVNTEEHPLSVTVDRTPKSKFPDETGATTPEFMFIPTPTTRERARPSRKRKCLIDEFIVLPNEVLRQSIHDASDLVSKRGASRRNALAVWKTSRISSLHQGFLEPLMPCISSELRSLFCTKKLKILQSSELPVGISEHMPESPTVGRSEHKPESPNIGTSEHKPESPNVGTSENKPESPNAGRSEYKPESTTVGRSEHKPESLTVARSEEIVIAPETPVKCSTSIRSFESPKNTENPDFEGVRPASSFGDVETEASLRKDRDLDFNLMNEEIDLCGADNEELYGWSGKTRMAARYLHKTFLNQEKGGEEEVVSLSRLLEGRTKKESARLFYEILVLGTTGYVDVEQNNAYGDIQVCKLSKMGPNLWS</sequence>
<evidence type="ECO:0000313" key="11">
    <source>
        <dbReference type="EMBL" id="KAK4603354.1"/>
    </source>
</evidence>
<dbReference type="Pfam" id="PF04825">
    <property type="entry name" value="Rad21_Rec8_N"/>
    <property type="match status" value="1"/>
</dbReference>
<name>A0AAN7J8N4_QUERU</name>
<accession>A0AAN7J8N4</accession>
<dbReference type="EMBL" id="JAXUIC010000002">
    <property type="protein sequence ID" value="KAK4603354.1"/>
    <property type="molecule type" value="Genomic_DNA"/>
</dbReference>
<comment type="similarity">
    <text evidence="2">Belongs to the rad21 family.</text>
</comment>
<dbReference type="FunFam" id="1.10.10.580:FF:000002">
    <property type="entry name" value="Sister chromatid cohesion 1 protein 4"/>
    <property type="match status" value="1"/>
</dbReference>
<dbReference type="GO" id="GO:0003682">
    <property type="term" value="F:chromatin binding"/>
    <property type="evidence" value="ECO:0007669"/>
    <property type="project" value="TreeGrafter"/>
</dbReference>
<organism evidence="11 12">
    <name type="scientific">Quercus rubra</name>
    <name type="common">Northern red oak</name>
    <name type="synonym">Quercus borealis</name>
    <dbReference type="NCBI Taxonomy" id="3512"/>
    <lineage>
        <taxon>Eukaryota</taxon>
        <taxon>Viridiplantae</taxon>
        <taxon>Streptophyta</taxon>
        <taxon>Embryophyta</taxon>
        <taxon>Tracheophyta</taxon>
        <taxon>Spermatophyta</taxon>
        <taxon>Magnoliopsida</taxon>
        <taxon>eudicotyledons</taxon>
        <taxon>Gunneridae</taxon>
        <taxon>Pentapetalae</taxon>
        <taxon>rosids</taxon>
        <taxon>fabids</taxon>
        <taxon>Fagales</taxon>
        <taxon>Fagaceae</taxon>
        <taxon>Quercus</taxon>
    </lineage>
</organism>
<dbReference type="Pfam" id="PF04824">
    <property type="entry name" value="Rad21_Rec8"/>
    <property type="match status" value="1"/>
</dbReference>
<feature type="compositionally biased region" description="Polar residues" evidence="8">
    <location>
        <begin position="596"/>
        <end position="612"/>
    </location>
</feature>
<comment type="subcellular location">
    <subcellularLocation>
        <location evidence="1">Nucleus</location>
    </subcellularLocation>
</comment>
<dbReference type="InterPro" id="IPR023093">
    <property type="entry name" value="ScpA-like_C"/>
</dbReference>
<comment type="caution">
    <text evidence="11">The sequence shown here is derived from an EMBL/GenBank/DDBJ whole genome shotgun (WGS) entry which is preliminary data.</text>
</comment>
<proteinExistence type="inferred from homology"/>
<dbReference type="GO" id="GO:0008278">
    <property type="term" value="C:cohesin complex"/>
    <property type="evidence" value="ECO:0007669"/>
    <property type="project" value="InterPro"/>
</dbReference>
<protein>
    <recommendedName>
        <fullName evidence="13">Sister chromatid cohesion 1 protein 2</fullName>
    </recommendedName>
</protein>
<dbReference type="GO" id="GO:0007059">
    <property type="term" value="P:chromosome segregation"/>
    <property type="evidence" value="ECO:0007669"/>
    <property type="project" value="UniProtKB-KW"/>
</dbReference>
<keyword evidence="6" id="KW-0539">Nucleus</keyword>
<dbReference type="InterPro" id="IPR039781">
    <property type="entry name" value="Rad21/Rec8-like"/>
</dbReference>
<evidence type="ECO:0000256" key="5">
    <source>
        <dbReference type="ARBA" id="ARBA00022829"/>
    </source>
</evidence>
<evidence type="ECO:0000256" key="7">
    <source>
        <dbReference type="ARBA" id="ARBA00064543"/>
    </source>
</evidence>
<evidence type="ECO:0000256" key="4">
    <source>
        <dbReference type="ARBA" id="ARBA00022776"/>
    </source>
</evidence>
<evidence type="ECO:0000256" key="2">
    <source>
        <dbReference type="ARBA" id="ARBA00009870"/>
    </source>
</evidence>
<keyword evidence="5" id="KW-0159">Chromosome partition</keyword>
<keyword evidence="3" id="KW-0132">Cell division</keyword>
<feature type="region of interest" description="Disordered" evidence="8">
    <location>
        <begin position="510"/>
        <end position="631"/>
    </location>
</feature>
<dbReference type="InterPro" id="IPR036390">
    <property type="entry name" value="WH_DNA-bd_sf"/>
</dbReference>
<dbReference type="GO" id="GO:0051301">
    <property type="term" value="P:cell division"/>
    <property type="evidence" value="ECO:0007669"/>
    <property type="project" value="UniProtKB-KW"/>
</dbReference>
<evidence type="ECO:0000259" key="10">
    <source>
        <dbReference type="Pfam" id="PF04825"/>
    </source>
</evidence>
<dbReference type="AlphaFoldDB" id="A0AAN7J8N4"/>
<evidence type="ECO:0008006" key="13">
    <source>
        <dbReference type="Google" id="ProtNLM"/>
    </source>
</evidence>
<dbReference type="PANTHER" id="PTHR12585:SF73">
    <property type="entry name" value="SISTER CHROMATID COHESION 1 PROTEIN 2"/>
    <property type="match status" value="1"/>
</dbReference>